<evidence type="ECO:0000313" key="3">
    <source>
        <dbReference type="EMBL" id="CAD9293375.1"/>
    </source>
</evidence>
<proteinExistence type="predicted"/>
<evidence type="ECO:0000256" key="2">
    <source>
        <dbReference type="SAM" id="SignalP"/>
    </source>
</evidence>
<feature type="compositionally biased region" description="Pro residues" evidence="1">
    <location>
        <begin position="31"/>
        <end position="42"/>
    </location>
</feature>
<gene>
    <name evidence="3" type="ORF">SSP0437_LOCUS4322</name>
</gene>
<dbReference type="PANTHER" id="PTHR46984:SF1">
    <property type="entry name" value="LEUCINE-RICH REPEAT-CONTAINING PROTEIN 71"/>
    <property type="match status" value="1"/>
</dbReference>
<organism evidence="3">
    <name type="scientific">Sexangularia sp. CB-2014</name>
    <dbReference type="NCBI Taxonomy" id="1486929"/>
    <lineage>
        <taxon>Eukaryota</taxon>
        <taxon>Amoebozoa</taxon>
        <taxon>Tubulinea</taxon>
        <taxon>Elardia</taxon>
        <taxon>Arcellinida</taxon>
        <taxon>Arcellinida incertae sedis</taxon>
        <taxon>Sexangularia</taxon>
    </lineage>
</organism>
<dbReference type="SUPFAM" id="SSF52047">
    <property type="entry name" value="RNI-like"/>
    <property type="match status" value="1"/>
</dbReference>
<dbReference type="PANTHER" id="PTHR46984">
    <property type="entry name" value="LEUCINE-RICH REPEAT-CONTAINING PROTEIN 71"/>
    <property type="match status" value="1"/>
</dbReference>
<dbReference type="InterPro" id="IPR036860">
    <property type="entry name" value="SH2_dom_sf"/>
</dbReference>
<protein>
    <submittedName>
        <fullName evidence="3">Uncharacterized protein</fullName>
    </submittedName>
</protein>
<dbReference type="AlphaFoldDB" id="A0A7S1VAF9"/>
<dbReference type="InterPro" id="IPR053040">
    <property type="entry name" value="LRR-containing_protein_71"/>
</dbReference>
<dbReference type="Pfam" id="PF13516">
    <property type="entry name" value="LRR_6"/>
    <property type="match status" value="1"/>
</dbReference>
<accession>A0A7S1VAF9</accession>
<evidence type="ECO:0000256" key="1">
    <source>
        <dbReference type="SAM" id="MobiDB-lite"/>
    </source>
</evidence>
<dbReference type="EMBL" id="HBGL01005650">
    <property type="protein sequence ID" value="CAD9293375.1"/>
    <property type="molecule type" value="Transcribed_RNA"/>
</dbReference>
<reference evidence="3" key="1">
    <citation type="submission" date="2021-01" db="EMBL/GenBank/DDBJ databases">
        <authorList>
            <person name="Corre E."/>
            <person name="Pelletier E."/>
            <person name="Niang G."/>
            <person name="Scheremetjew M."/>
            <person name="Finn R."/>
            <person name="Kale V."/>
            <person name="Holt S."/>
            <person name="Cochrane G."/>
            <person name="Meng A."/>
            <person name="Brown T."/>
            <person name="Cohen L."/>
        </authorList>
    </citation>
    <scope>NUCLEOTIDE SEQUENCE</scope>
    <source>
        <strain evidence="3">ATCC 50979</strain>
    </source>
</reference>
<dbReference type="InterPro" id="IPR032675">
    <property type="entry name" value="LRR_dom_sf"/>
</dbReference>
<dbReference type="CDD" id="cd00173">
    <property type="entry name" value="SH2"/>
    <property type="match status" value="1"/>
</dbReference>
<sequence length="730" mass="77940">MEHFGLSSLTTSLLDSLGLSLADSESDNQPPSNPPTPPPSPQNVPYFPSSYLYSYSNPYSMYEEEEEDDDEGAEAEGWDGGGVGRVSTLAWPAVHVGLSRKGAEAKLWSVLSAAEDRTPFLLRTSTIAGSYVLSYVRRGADESKVVHALVQREGGEEAGGWVLAPVREAGSRASQRHESLVELCAVHSDWLTYPVWADVDEGDGGVSILTLLKGITLELSVNSRRLRSLSWQLAPGSEPGSAATRIAATGNEYRAPLLLPLHCFRAQADQLLRAVGRSSFLTALSLNGDPGLLATRPRSACLGDEQAMLLGTVLADGGAPSLRVLNLSCNSITSEGAAALAVGLRAAKALISFDIARNEIASRGIRQLALVLTGSNLRLARYDVGAQRVTSTGLRRIDSFMGVLRVDTTSSASTMSAASSSASAANSAAEQVEGEAEFWQATVDDVLARRAELLGTSHVTLRGAMRLSAQLQRTASRLETVRAVLRRLIPDAPSNALVHGFLSHAEAASLLDSTPGTYACYLHPDVPDSVCVAAVKAGGQSFVRYRLQRNARGYSTTSSHVPSLKRSIAWMLWAEHTRAVLVAASAILGLTGRPWLRWPAPVVDIVAAYALASDVTELLGSSPMARGVADRVAPEMRVLVESIPFYSELWRLQLDPASVGDDFFASASMDHSPATIEAVTASLPTLTALRRPTVHAEDAIADPEPGTRKVLAKRPKNVNVTNDMFTLNIE</sequence>
<dbReference type="InterPro" id="IPR001611">
    <property type="entry name" value="Leu-rich_rpt"/>
</dbReference>
<dbReference type="SMART" id="SM00368">
    <property type="entry name" value="LRR_RI"/>
    <property type="match status" value="2"/>
</dbReference>
<name>A0A7S1VAF9_9EUKA</name>
<feature type="signal peptide" evidence="2">
    <location>
        <begin position="1"/>
        <end position="24"/>
    </location>
</feature>
<feature type="chain" id="PRO_5031511184" evidence="2">
    <location>
        <begin position="25"/>
        <end position="730"/>
    </location>
</feature>
<dbReference type="SUPFAM" id="SSF55550">
    <property type="entry name" value="SH2 domain"/>
    <property type="match status" value="1"/>
</dbReference>
<feature type="region of interest" description="Disordered" evidence="1">
    <location>
        <begin position="17"/>
        <end position="49"/>
    </location>
</feature>
<dbReference type="Gene3D" id="3.80.10.10">
    <property type="entry name" value="Ribonuclease Inhibitor"/>
    <property type="match status" value="1"/>
</dbReference>
<keyword evidence="2" id="KW-0732">Signal</keyword>